<reference evidence="2" key="1">
    <citation type="submission" date="2020-10" db="EMBL/GenBank/DDBJ databases">
        <authorList>
            <person name="Gilroy R."/>
        </authorList>
    </citation>
    <scope>NUCLEOTIDE SEQUENCE</scope>
    <source>
        <strain evidence="2">ChiSxjej2B14-6234</strain>
    </source>
</reference>
<evidence type="ECO:0000259" key="1">
    <source>
        <dbReference type="PROSITE" id="PS51186"/>
    </source>
</evidence>
<dbReference type="Pfam" id="PF13302">
    <property type="entry name" value="Acetyltransf_3"/>
    <property type="match status" value="1"/>
</dbReference>
<dbReference type="InterPro" id="IPR000182">
    <property type="entry name" value="GNAT_dom"/>
</dbReference>
<dbReference type="Proteomes" id="UP000886887">
    <property type="component" value="Unassembled WGS sequence"/>
</dbReference>
<dbReference type="AlphaFoldDB" id="A0A9D0ZAM9"/>
<protein>
    <submittedName>
        <fullName evidence="2">GNAT family N-acetyltransferase</fullName>
    </submittedName>
</protein>
<organism evidence="2 3">
    <name type="scientific">Candidatus Onthenecus intestinigallinarum</name>
    <dbReference type="NCBI Taxonomy" id="2840875"/>
    <lineage>
        <taxon>Bacteria</taxon>
        <taxon>Bacillati</taxon>
        <taxon>Bacillota</taxon>
        <taxon>Clostridia</taxon>
        <taxon>Eubacteriales</taxon>
        <taxon>Candidatus Onthenecus</taxon>
    </lineage>
</organism>
<reference evidence="2" key="2">
    <citation type="journal article" date="2021" name="PeerJ">
        <title>Extensive microbial diversity within the chicken gut microbiome revealed by metagenomics and culture.</title>
        <authorList>
            <person name="Gilroy R."/>
            <person name="Ravi A."/>
            <person name="Getino M."/>
            <person name="Pursley I."/>
            <person name="Horton D.L."/>
            <person name="Alikhan N.F."/>
            <person name="Baker D."/>
            <person name="Gharbi K."/>
            <person name="Hall N."/>
            <person name="Watson M."/>
            <person name="Adriaenssens E.M."/>
            <person name="Foster-Nyarko E."/>
            <person name="Jarju S."/>
            <person name="Secka A."/>
            <person name="Antonio M."/>
            <person name="Oren A."/>
            <person name="Chaudhuri R.R."/>
            <person name="La Ragione R."/>
            <person name="Hildebrand F."/>
            <person name="Pallen M.J."/>
        </authorList>
    </citation>
    <scope>NUCLEOTIDE SEQUENCE</scope>
    <source>
        <strain evidence="2">ChiSxjej2B14-6234</strain>
    </source>
</reference>
<dbReference type="GO" id="GO:0016747">
    <property type="term" value="F:acyltransferase activity, transferring groups other than amino-acyl groups"/>
    <property type="evidence" value="ECO:0007669"/>
    <property type="project" value="InterPro"/>
</dbReference>
<accession>A0A9D0ZAM9</accession>
<comment type="caution">
    <text evidence="2">The sequence shown here is derived from an EMBL/GenBank/DDBJ whole genome shotgun (WGS) entry which is preliminary data.</text>
</comment>
<dbReference type="Gene3D" id="3.40.630.30">
    <property type="match status" value="1"/>
</dbReference>
<evidence type="ECO:0000313" key="3">
    <source>
        <dbReference type="Proteomes" id="UP000886887"/>
    </source>
</evidence>
<dbReference type="PANTHER" id="PTHR43792">
    <property type="entry name" value="GNAT FAMILY, PUTATIVE (AFU_ORTHOLOGUE AFUA_3G00765)-RELATED-RELATED"/>
    <property type="match status" value="1"/>
</dbReference>
<name>A0A9D0ZAM9_9FIRM</name>
<sequence length="154" mass="17400">MELLTERCRVRPFRPEDADALHAALSDPEVMRHVEPPFTLDRTRAFVREAGLCAPPRVFAVVWRATGRVIGHVIFHAFDGADYEIGWVLRRDFWGMGIADELTRALLLQAGRQGAEGCVIECVPEQTASRRIALRHGFAYVGRADGLDRYRRAL</sequence>
<dbReference type="PROSITE" id="PS51186">
    <property type="entry name" value="GNAT"/>
    <property type="match status" value="1"/>
</dbReference>
<proteinExistence type="predicted"/>
<dbReference type="SUPFAM" id="SSF55729">
    <property type="entry name" value="Acyl-CoA N-acyltransferases (Nat)"/>
    <property type="match status" value="1"/>
</dbReference>
<dbReference type="EMBL" id="DVFJ01000030">
    <property type="protein sequence ID" value="HIQ72209.1"/>
    <property type="molecule type" value="Genomic_DNA"/>
</dbReference>
<dbReference type="InterPro" id="IPR051531">
    <property type="entry name" value="N-acetyltransferase"/>
</dbReference>
<dbReference type="InterPro" id="IPR016181">
    <property type="entry name" value="Acyl_CoA_acyltransferase"/>
</dbReference>
<gene>
    <name evidence="2" type="ORF">IAB73_08400</name>
</gene>
<feature type="domain" description="N-acetyltransferase" evidence="1">
    <location>
        <begin position="8"/>
        <end position="154"/>
    </location>
</feature>
<evidence type="ECO:0000313" key="2">
    <source>
        <dbReference type="EMBL" id="HIQ72209.1"/>
    </source>
</evidence>